<accession>A0A2Z6ZYB0</accession>
<dbReference type="OrthoDB" id="1938193at2759"/>
<proteinExistence type="predicted"/>
<sequence>DPLVATSLLEISNLVVLKGSSIIHSTANLGLHGQGSLNLTGPGDVIEAQRLVLSLFYAINVSFYKDLAGYFSLKSNVWASLDVN</sequence>
<dbReference type="PANTHER" id="PTHR31513">
    <property type="entry name" value="EPHRIN TYPE-B RECEPTOR"/>
    <property type="match status" value="1"/>
</dbReference>
<keyword evidence="2" id="KW-1185">Reference proteome</keyword>
<dbReference type="PANTHER" id="PTHR31513:SF10">
    <property type="entry name" value="TYROSINE-PROTEIN KINASE EPHRIN TYPE A_B RECEPTOR-LIKE DOMAIN-CONTAINING PROTEIN"/>
    <property type="match status" value="1"/>
</dbReference>
<dbReference type="EMBL" id="KV225472">
    <property type="protein sequence ID" value="KZT75550.1"/>
    <property type="molecule type" value="Genomic_DNA"/>
</dbReference>
<dbReference type="AlphaFoldDB" id="A0A2Z6ZYB0"/>
<protein>
    <submittedName>
        <fullName evidence="1">Uncharacterized protein</fullName>
    </submittedName>
</protein>
<reference evidence="1 2" key="1">
    <citation type="journal article" date="2015" name="Proc. Natl. Acad. Sci. U.S.A.">
        <title>The resurrection genome of Boea hygrometrica: A blueprint for survival of dehydration.</title>
        <authorList>
            <person name="Xiao L."/>
            <person name="Yang G."/>
            <person name="Zhang L."/>
            <person name="Yang X."/>
            <person name="Zhao S."/>
            <person name="Ji Z."/>
            <person name="Zhou Q."/>
            <person name="Hu M."/>
            <person name="Wang Y."/>
            <person name="Chen M."/>
            <person name="Xu Y."/>
            <person name="Jin H."/>
            <person name="Xiao X."/>
            <person name="Hu G."/>
            <person name="Bao F."/>
            <person name="Hu Y."/>
            <person name="Wan P."/>
            <person name="Li L."/>
            <person name="Deng X."/>
            <person name="Kuang T."/>
            <person name="Xiang C."/>
            <person name="Zhu J.K."/>
            <person name="Oliver M.J."/>
            <person name="He Y."/>
        </authorList>
    </citation>
    <scope>NUCLEOTIDE SEQUENCE [LARGE SCALE GENOMIC DNA]</scope>
    <source>
        <strain evidence="2">cv. XS01</strain>
    </source>
</reference>
<name>A0A2Z6ZYB0_9LAMI</name>
<evidence type="ECO:0000313" key="1">
    <source>
        <dbReference type="EMBL" id="KZT75550.1"/>
    </source>
</evidence>
<gene>
    <name evidence="1" type="ORF">F511_47425</name>
</gene>
<feature type="non-terminal residue" evidence="1">
    <location>
        <position position="1"/>
    </location>
</feature>
<organism evidence="1 2">
    <name type="scientific">Dorcoceras hygrometricum</name>
    <dbReference type="NCBI Taxonomy" id="472368"/>
    <lineage>
        <taxon>Eukaryota</taxon>
        <taxon>Viridiplantae</taxon>
        <taxon>Streptophyta</taxon>
        <taxon>Embryophyta</taxon>
        <taxon>Tracheophyta</taxon>
        <taxon>Spermatophyta</taxon>
        <taxon>Magnoliopsida</taxon>
        <taxon>eudicotyledons</taxon>
        <taxon>Gunneridae</taxon>
        <taxon>Pentapetalae</taxon>
        <taxon>asterids</taxon>
        <taxon>lamiids</taxon>
        <taxon>Lamiales</taxon>
        <taxon>Gesneriaceae</taxon>
        <taxon>Didymocarpoideae</taxon>
        <taxon>Trichosporeae</taxon>
        <taxon>Loxocarpinae</taxon>
        <taxon>Dorcoceras</taxon>
    </lineage>
</organism>
<evidence type="ECO:0000313" key="2">
    <source>
        <dbReference type="Proteomes" id="UP000250235"/>
    </source>
</evidence>
<dbReference type="Proteomes" id="UP000250235">
    <property type="component" value="Unassembled WGS sequence"/>
</dbReference>